<reference evidence="1" key="1">
    <citation type="submission" date="2021-06" db="EMBL/GenBank/DDBJ databases">
        <authorList>
            <person name="Ellington A.J."/>
            <person name="Bryan N.C."/>
            <person name="Christner B.C."/>
            <person name="Reisch C.R."/>
        </authorList>
    </citation>
    <scope>NUCLEOTIDE SEQUENCE</scope>
    <source>
        <strain evidence="1">L6-1</strain>
    </source>
</reference>
<dbReference type="Proteomes" id="UP000681794">
    <property type="component" value="Chromosome"/>
</dbReference>
<evidence type="ECO:0000313" key="1">
    <source>
        <dbReference type="EMBL" id="QWS32567.1"/>
    </source>
</evidence>
<sequence length="345" mass="36982">MTVTDPSNRSHRTAPTTTRAFLAQAGRSVRDDDAFVTREVPLAPLRPHDLLVRVEAVSVNPVDTKSRHGLRSGTKQLGWDASGVVEAVGPAVTRFDVGDAVWYAGALDRPGTNAELHVVDARIVGRRPASLDHAEAAALPLTGITAWETLFERFRLTEQSTGTLLVVGAPGGVGSVLVQLAKARTGLTVVGTAGRPESREWVTAMGADHVVDHRDLVRNVRAVAPEGVQYVFTAHSAGNVQAFADLVQPFGEITAIDDPRGIDLYPLKRKSIAWHWELMFTRSSFSTPDMAEQGRLLDALADLVDAGRVRSTVTSLVQGFDAAGLREAHRQVADGTAIGKVVVAR</sequence>
<gene>
    <name evidence="1" type="ORF">KM842_09715</name>
</gene>
<name>A0ACD1E1V7_9MICO</name>
<keyword evidence="2" id="KW-1185">Reference proteome</keyword>
<protein>
    <submittedName>
        <fullName evidence="1">Zinc-binding alcohol dehydrogenase family protein</fullName>
    </submittedName>
</protein>
<accession>A0ACD1E1V7</accession>
<evidence type="ECO:0000313" key="2">
    <source>
        <dbReference type="Proteomes" id="UP000681794"/>
    </source>
</evidence>
<proteinExistence type="predicted"/>
<organism evidence="1 2">
    <name type="scientific">Curtobacterium aetherium</name>
    <dbReference type="NCBI Taxonomy" id="2841594"/>
    <lineage>
        <taxon>Bacteria</taxon>
        <taxon>Bacillati</taxon>
        <taxon>Actinomycetota</taxon>
        <taxon>Actinomycetes</taxon>
        <taxon>Micrococcales</taxon>
        <taxon>Microbacteriaceae</taxon>
        <taxon>Curtobacterium</taxon>
    </lineage>
</organism>
<dbReference type="EMBL" id="CP076544">
    <property type="protein sequence ID" value="QWS32567.1"/>
    <property type="molecule type" value="Genomic_DNA"/>
</dbReference>